<evidence type="ECO:0000313" key="2">
    <source>
        <dbReference type="EMBL" id="KAG7516710.1"/>
    </source>
</evidence>
<keyword evidence="2" id="KW-0282">Flagellum</keyword>
<accession>A0AAV6SI11</accession>
<feature type="region of interest" description="Disordered" evidence="1">
    <location>
        <begin position="839"/>
        <end position="858"/>
    </location>
</feature>
<proteinExistence type="predicted"/>
<dbReference type="EMBL" id="JAGKHQ010000005">
    <property type="protein sequence ID" value="KAG7516710.1"/>
    <property type="molecule type" value="Genomic_DNA"/>
</dbReference>
<dbReference type="CDD" id="cd00063">
    <property type="entry name" value="FN3"/>
    <property type="match status" value="1"/>
</dbReference>
<feature type="region of interest" description="Disordered" evidence="1">
    <location>
        <begin position="1317"/>
        <end position="1349"/>
    </location>
</feature>
<feature type="region of interest" description="Disordered" evidence="1">
    <location>
        <begin position="1489"/>
        <end position="1512"/>
    </location>
</feature>
<keyword evidence="2" id="KW-0969">Cilium</keyword>
<feature type="compositionally biased region" description="Basic and acidic residues" evidence="1">
    <location>
        <begin position="713"/>
        <end position="733"/>
    </location>
</feature>
<reference evidence="2 3" key="1">
    <citation type="journal article" date="2021" name="Sci. Rep.">
        <title>Chromosome anchoring in Senegalese sole (Solea senegalensis) reveals sex-associated markers and genome rearrangements in flatfish.</title>
        <authorList>
            <person name="Guerrero-Cozar I."/>
            <person name="Gomez-Garrido J."/>
            <person name="Berbel C."/>
            <person name="Martinez-Blanch J.F."/>
            <person name="Alioto T."/>
            <person name="Claros M.G."/>
            <person name="Gagnaire P.A."/>
            <person name="Manchado M."/>
        </authorList>
    </citation>
    <scope>NUCLEOTIDE SEQUENCE [LARGE SCALE GENOMIC DNA]</scope>
    <source>
        <strain evidence="2">Sse05_10M</strain>
    </source>
</reference>
<dbReference type="Proteomes" id="UP000693946">
    <property type="component" value="Linkage Group LG13"/>
</dbReference>
<dbReference type="InterPro" id="IPR003961">
    <property type="entry name" value="FN3_dom"/>
</dbReference>
<evidence type="ECO:0000256" key="1">
    <source>
        <dbReference type="SAM" id="MobiDB-lite"/>
    </source>
</evidence>
<dbReference type="PANTHER" id="PTHR33487:SF1">
    <property type="entry name" value="CILIA- AND FLAGELLA-ASSOCIATED PROTEIN 54"/>
    <property type="match status" value="1"/>
</dbReference>
<keyword evidence="3" id="KW-1185">Reference proteome</keyword>
<dbReference type="InterPro" id="IPR027912">
    <property type="entry name" value="CFAP54"/>
</dbReference>
<feature type="region of interest" description="Disordered" evidence="1">
    <location>
        <begin position="491"/>
        <end position="511"/>
    </location>
</feature>
<dbReference type="GO" id="GO:0060271">
    <property type="term" value="P:cilium assembly"/>
    <property type="evidence" value="ECO:0007669"/>
    <property type="project" value="TreeGrafter"/>
</dbReference>
<organism evidence="2 3">
    <name type="scientific">Solea senegalensis</name>
    <name type="common">Senegalese sole</name>
    <dbReference type="NCBI Taxonomy" id="28829"/>
    <lineage>
        <taxon>Eukaryota</taxon>
        <taxon>Metazoa</taxon>
        <taxon>Chordata</taxon>
        <taxon>Craniata</taxon>
        <taxon>Vertebrata</taxon>
        <taxon>Euteleostomi</taxon>
        <taxon>Actinopterygii</taxon>
        <taxon>Neopterygii</taxon>
        <taxon>Teleostei</taxon>
        <taxon>Neoteleostei</taxon>
        <taxon>Acanthomorphata</taxon>
        <taxon>Carangaria</taxon>
        <taxon>Pleuronectiformes</taxon>
        <taxon>Pleuronectoidei</taxon>
        <taxon>Soleidae</taxon>
        <taxon>Solea</taxon>
    </lineage>
</organism>
<gene>
    <name evidence="2" type="ORF">JOB18_038422</name>
</gene>
<evidence type="ECO:0000313" key="3">
    <source>
        <dbReference type="Proteomes" id="UP000693946"/>
    </source>
</evidence>
<feature type="region of interest" description="Disordered" evidence="1">
    <location>
        <begin position="693"/>
        <end position="733"/>
    </location>
</feature>
<sequence>MDVVPATHHGKLDKRNPVISAFERDVNSFMTLMRRVSSDTRDSNGSFAKGIKILVDIWGKYKRRLPSKFYQERMMQVADFLFGIKVYEVALWQGYSLHLLQYSSVAITDITSVDHFMACFFPEGFDTDEDEFAMKFRAMHSSALCIFKMEERHGVLSQDGSSRLLCVLNFLRITMQALQQHEHLCWQIYNGTLHIYTICRYLMTKNCSAQALEYLLWASISFELSIPLMTANNLPWIVTLYCAVCHCYYDNQALVQAEEFARRALGKINELAKLEEQSEIPATRETQRAYKEASIKLGAMMFKRTVYEARRRPKALVKVKTKNTLRDIPNVSWPRTATERTLVALFDCRAAQFLGVLEALWDSTRQPLQTRMPDEPELQEVILELLSAGISILSGVTTNSEQRPDDLPKLCLSTLTPTSSLIDLAINGENKVAIMSGVRFIKLLFQYKQPNTFTELAKEMLQVLSGVEGLAFRKAEIELALLDRCNSVLSSQRSLPKDNNTSADRHKSPSSQSDEYICLTAFLHTSVCDSAPESQPDKDLVLDVVLFLWGKVKVVLQRDNMKNPEFSHYREKVDAYDKWLWCLYRLCEVAFAYDLATMDCTVVTEMIHTLVIWLECVAEHANQTQHPAAPEAVYDGQTGRSFSLLQSSSTDLLQKVFEVTRRGLHALEKGVATLLPRDSSAITDSAFMQKCCPHPPSTPSLSSPTSSEDGREDDGISKKEKEEMQTTTERVKDSRDKQSTCAYMWVLDLHFEINIIRHRASLKLLQLNAVAESDLLDQMKKNKVSRALFLIQKASLVFNTMETNKSSKTKSLLKEASSLIEKAEVEEKRLYHSTISRTAAENKDKEMKEEVENPPPPPILLSRTDHSLTFAPAPYNQEKQVCWYQLCGRAAEGLNQKVRLGDCSLPGTENMVPAVSGKCVLTVEGLVPNQKYVFAVAAYNNQGKLLGNAIGRTTFPLLASMPVPLLSTWAHLAQVSFQTQQHSLAKRACKELWNHITCPDPCSDSTHDTLATTRLNEQTLQHSSPHLRQLLLTSIFIETEINVQQSSLYCDSFSENGPFIWEQEARLSECERLLVALDLSMFLNDDAAAVQAVVSCYGLLVPLIFHQIPCKPVIQVLKKCLMVLEANSDLLKQKRAGNVSESLMHMIACMTYYITKTSRVLGQYQLALALMDCGRRLLQDVYEAQLQITTTVNEATADHAAAKCGMKISLQLKALQAKNKKRLTPEAAAATGKEIPRPLTGCEDPTLLYDLIHSSTLQDVYDNVMKLRRKAYFTEYAALLLKRTMEEGDPDRVLKWGQNILEFLSRRDASTMLSLRCTESHSHSVQASEENEPPQKKNTPSTDDTRKKIKQKIPYSRILSVTMNRETQTVKKLYAMMSSVAQRHKKQRQMREVCCEERVWKSHLNFSIAQAHIALLYQGLNQLHGGVTRQHHRYSQITPVCFSLAYSGVLVRKKKEQQLSSKCEVVLERDSSRNHVAVKEDAVRLDNSITEESCEEGEEPSKAREQQVDENSHTASLMLDSLNKAALHFHRAMVLAHRGSHWTTLQCVCQTVWEQSCRIQTTLHLHPDFPLTAEWLQTTFTRLLSVATDLTMDMLNKLGLWSLYDTELTEELESSLHFSASLDDSTQVDLRWVRTLVLQTLEQLHHSGKWECLAHIALLFNSYTRERYALVITPLLIHAQKRLLERVSCFEGPAVPQPHHVKTQKVTGKEVTDRTYAGCQLLCAGSPHNAQKPHIHKRTHSTPQDAAELKGAEIQLSMSLVCVPLDVEDTLRCYRQALERRPHCIQVLQRSRSLLSLLLAHTQPCFAAHCHSASMEDSSLIPTPNICDLTEEDFCSPNALFSLPISNDHIPTITAAFSTTVRLLQANIHGSLRVQALHELGNLHFYNGNIRAAHSCWSKAVDCALQSSRAVEKWDGASFGSSSLKHTLKQAGMWGCLQAAGLTAKIALHVFTSNVSQRTKCCLLSAFLFKCVLCCSLAQPEDDLRYASHSIGEELLPGLDLFSDPHRAPVGTTVSSLNFICHWLFTTGYFVKLLPVLALYLHFVGAICRDVHRYVEGKILKIRALTELCLFSEAVKEAGQLTKGIGVPLPSGHQDNHQQPVKMFYSNKSLLDNAEAVEELVNCDFAPAVQMLCGPTLCLRYNLARIQLILALSNTVHGPAVTDCRRLADDPSMRRCLVNSENRDVDRLDTECPCLMTEETKVLSLGTKTQLTPQSMKFLLLEGVSSLLHSISEQLTALCCSKMENLELTILSNLHKTNLYLQQGHVALGCEMAVSSMMLLQTSPVIMGGSTADAQRPVTELLHYQTTKEQDLNDCIVSVAPHEDCTRAVEASERIGVCLWLRCRLALVHSLTAHCGTTAPFSGKNINDEAARVLQEGLKECELFEDFNIGAIFMVEAAELEARRGNTDKSMSMLQEAVSVLSEQTCIPSRSNVTLLKATLLLSNLRREQSSPLLQLTQKLLQKQLCLFGERVVLIDGEVSFIPPGPRNIYLPYFRMLEQTAL</sequence>
<feature type="compositionally biased region" description="Basic and acidic residues" evidence="1">
    <location>
        <begin position="1499"/>
        <end position="1512"/>
    </location>
</feature>
<protein>
    <submittedName>
        <fullName evidence="2">Cilia-and flagella-associated protein 54 isoform X2</fullName>
    </submittedName>
</protein>
<feature type="compositionally biased region" description="Basic and acidic residues" evidence="1">
    <location>
        <begin position="840"/>
        <end position="851"/>
    </location>
</feature>
<feature type="compositionally biased region" description="Polar residues" evidence="1">
    <location>
        <begin position="491"/>
        <end position="502"/>
    </location>
</feature>
<name>A0AAV6SI11_SOLSE</name>
<dbReference type="Pfam" id="PF14858">
    <property type="entry name" value="CFAP54_N"/>
    <property type="match status" value="1"/>
</dbReference>
<keyword evidence="2" id="KW-0966">Cell projection</keyword>
<dbReference type="PANTHER" id="PTHR33487">
    <property type="entry name" value="CILIA- AND FLAGELLA-ASSOCIATED PROTEIN 54"/>
    <property type="match status" value="1"/>
</dbReference>
<comment type="caution">
    <text evidence="2">The sequence shown here is derived from an EMBL/GenBank/DDBJ whole genome shotgun (WGS) entry which is preliminary data.</text>
</comment>